<dbReference type="SUPFAM" id="SSF47565">
    <property type="entry name" value="Insect pheromone/odorant-binding proteins"/>
    <property type="match status" value="1"/>
</dbReference>
<accession>A0A1D8QLJ0</accession>
<dbReference type="CDD" id="cd23992">
    <property type="entry name" value="PBP_GOBP"/>
    <property type="match status" value="1"/>
</dbReference>
<reference evidence="2" key="1">
    <citation type="journal article" date="2016" name="BMC Evol. Biol.">
        <title>Molecular evolution of Odorant-binding proteins gene family in two closely related Anastrepha fruit flies.</title>
        <authorList>
            <person name="Campanini E.B."/>
            <person name="de Brito R.A."/>
        </authorList>
    </citation>
    <scope>NUCLEOTIDE SEQUENCE</scope>
</reference>
<dbReference type="GO" id="GO:0005549">
    <property type="term" value="F:odorant binding"/>
    <property type="evidence" value="ECO:0007669"/>
    <property type="project" value="InterPro"/>
</dbReference>
<sequence length="156" mass="17816">MKMLQTVRIFTGTILLIFTGDVLADEMMNLPMGLLIEAVEPYAINCDPKPELEHAQELFLNKEDAQHTTKCLRRCLMDQFELFIDGGTQVNSGKLVGYMLLAYPDKMEELNEISNGCNEQNEEMGIDEKCEVAHVFGMCMLKEMQSREYEIPKVVQ</sequence>
<dbReference type="InterPro" id="IPR006170">
    <property type="entry name" value="PBP/GOBP"/>
</dbReference>
<name>A0A1D8QLJ0_9MUSC</name>
<dbReference type="SMART" id="SM00708">
    <property type="entry name" value="PhBP"/>
    <property type="match status" value="1"/>
</dbReference>
<feature type="signal peptide" evidence="1">
    <location>
        <begin position="1"/>
        <end position="24"/>
    </location>
</feature>
<proteinExistence type="evidence at transcript level"/>
<dbReference type="InterPro" id="IPR036728">
    <property type="entry name" value="PBP_GOBP_sf"/>
</dbReference>
<dbReference type="Pfam" id="PF01395">
    <property type="entry name" value="PBP_GOBP"/>
    <property type="match status" value="1"/>
</dbReference>
<evidence type="ECO:0000256" key="1">
    <source>
        <dbReference type="SAM" id="SignalP"/>
    </source>
</evidence>
<keyword evidence="1" id="KW-0732">Signal</keyword>
<organism evidence="2">
    <name type="scientific">Anastrepha obliqua</name>
    <dbReference type="NCBI Taxonomy" id="95512"/>
    <lineage>
        <taxon>Eukaryota</taxon>
        <taxon>Metazoa</taxon>
        <taxon>Ecdysozoa</taxon>
        <taxon>Arthropoda</taxon>
        <taxon>Hexapoda</taxon>
        <taxon>Insecta</taxon>
        <taxon>Pterygota</taxon>
        <taxon>Neoptera</taxon>
        <taxon>Endopterygota</taxon>
        <taxon>Diptera</taxon>
        <taxon>Brachycera</taxon>
        <taxon>Muscomorpha</taxon>
        <taxon>Tephritoidea</taxon>
        <taxon>Tephritidae</taxon>
        <taxon>Anastrepha</taxon>
    </lineage>
</organism>
<dbReference type="AlphaFoldDB" id="A0A1D8QLJ0"/>
<feature type="non-terminal residue" evidence="2">
    <location>
        <position position="156"/>
    </location>
</feature>
<evidence type="ECO:0000313" key="2">
    <source>
        <dbReference type="EMBL" id="AOW41514.1"/>
    </source>
</evidence>
<feature type="chain" id="PRO_5009111321" evidence="1">
    <location>
        <begin position="25"/>
        <end position="156"/>
    </location>
</feature>
<dbReference type="Gene3D" id="1.10.238.20">
    <property type="entry name" value="Pheromone/general odorant binding protein domain"/>
    <property type="match status" value="1"/>
</dbReference>
<protein>
    <submittedName>
        <fullName evidence="2">Odorant-binding protein OBP19b</fullName>
    </submittedName>
</protein>
<dbReference type="EMBL" id="KU317935">
    <property type="protein sequence ID" value="AOW41514.1"/>
    <property type="molecule type" value="mRNA"/>
</dbReference>